<comment type="caution">
    <text evidence="2">The sequence shown here is derived from an EMBL/GenBank/DDBJ whole genome shotgun (WGS) entry which is preliminary data.</text>
</comment>
<name>A0ABT8VY89_9GAMM</name>
<feature type="transmembrane region" description="Helical" evidence="1">
    <location>
        <begin position="128"/>
        <end position="161"/>
    </location>
</feature>
<dbReference type="Pfam" id="PF01864">
    <property type="entry name" value="CarS-like"/>
    <property type="match status" value="2"/>
</dbReference>
<keyword evidence="1" id="KW-0812">Transmembrane</keyword>
<feature type="transmembrane region" description="Helical" evidence="1">
    <location>
        <begin position="64"/>
        <end position="95"/>
    </location>
</feature>
<dbReference type="RefSeq" id="WP_302909027.1">
    <property type="nucleotide sequence ID" value="NZ_JAUMIS010000001.1"/>
</dbReference>
<reference evidence="2" key="1">
    <citation type="submission" date="2023-07" db="EMBL/GenBank/DDBJ databases">
        <title>Marinobacter sp. chi1 genome sequencing and assembly.</title>
        <authorList>
            <person name="Park S."/>
        </authorList>
    </citation>
    <scope>NUCLEOTIDE SEQUENCE</scope>
    <source>
        <strain evidence="2">Chi1</strain>
    </source>
</reference>
<keyword evidence="1" id="KW-0472">Membrane</keyword>
<proteinExistence type="predicted"/>
<evidence type="ECO:0000256" key="1">
    <source>
        <dbReference type="SAM" id="Phobius"/>
    </source>
</evidence>
<keyword evidence="3" id="KW-1185">Reference proteome</keyword>
<organism evidence="2 3">
    <name type="scientific">Marinobacter suaedae</name>
    <dbReference type="NCBI Taxonomy" id="3057675"/>
    <lineage>
        <taxon>Bacteria</taxon>
        <taxon>Pseudomonadati</taxon>
        <taxon>Pseudomonadota</taxon>
        <taxon>Gammaproteobacteria</taxon>
        <taxon>Pseudomonadales</taxon>
        <taxon>Marinobacteraceae</taxon>
        <taxon>Marinobacter</taxon>
    </lineage>
</organism>
<gene>
    <name evidence="2" type="ORF">QVZ43_04470</name>
</gene>
<sequence>MDQADGELSLLKILLELFVMLVLANGAPVVAARLFRRKWAAPVDGGRLWSDGRRVLGKSKTWRGLAAGSLSCALFSWAVGLGFMFGLLFGALGLLGDLLSSFTKRRMGLDSSARAVGLDQVPESLLPMILAVFWGLATWWGLVVLVLIFTVANILFSPLLYQLGIRRHPH</sequence>
<accession>A0ABT8VY89</accession>
<dbReference type="PANTHER" id="PTHR39650">
    <property type="entry name" value="CDP-ARCHAEOL SYNTHASE"/>
    <property type="match status" value="1"/>
</dbReference>
<evidence type="ECO:0000313" key="2">
    <source>
        <dbReference type="EMBL" id="MDO3720964.1"/>
    </source>
</evidence>
<dbReference type="InterPro" id="IPR032690">
    <property type="entry name" value="CarS"/>
</dbReference>
<dbReference type="EMBL" id="JAUMIS010000001">
    <property type="protein sequence ID" value="MDO3720964.1"/>
    <property type="molecule type" value="Genomic_DNA"/>
</dbReference>
<protein>
    <submittedName>
        <fullName evidence="2">CDP-archaeol synthase</fullName>
    </submittedName>
</protein>
<dbReference type="Proteomes" id="UP001168640">
    <property type="component" value="Unassembled WGS sequence"/>
</dbReference>
<keyword evidence="1" id="KW-1133">Transmembrane helix</keyword>
<feature type="transmembrane region" description="Helical" evidence="1">
    <location>
        <begin position="13"/>
        <end position="35"/>
    </location>
</feature>
<dbReference type="PANTHER" id="PTHR39650:SF1">
    <property type="entry name" value="CDP-ARCHAEOL SYNTHASE"/>
    <property type="match status" value="1"/>
</dbReference>
<evidence type="ECO:0000313" key="3">
    <source>
        <dbReference type="Proteomes" id="UP001168640"/>
    </source>
</evidence>